<reference evidence="1" key="1">
    <citation type="submission" date="2023-07" db="EMBL/GenBank/DDBJ databases">
        <title>Sorghum-associated microbial communities from plants grown in Nebraska, USA.</title>
        <authorList>
            <person name="Schachtman D."/>
        </authorList>
    </citation>
    <scope>NUCLEOTIDE SEQUENCE</scope>
    <source>
        <strain evidence="1">DS1061</strain>
    </source>
</reference>
<dbReference type="EMBL" id="JAURTK010000010">
    <property type="protein sequence ID" value="MDP9650497.1"/>
    <property type="molecule type" value="Genomic_DNA"/>
</dbReference>
<comment type="caution">
    <text evidence="1">The sequence shown here is derived from an EMBL/GenBank/DDBJ whole genome shotgun (WGS) entry which is preliminary data.</text>
</comment>
<dbReference type="CDD" id="cd17020">
    <property type="entry name" value="T3SC_IA_ShcM-like"/>
    <property type="match status" value="1"/>
</dbReference>
<evidence type="ECO:0000313" key="1">
    <source>
        <dbReference type="EMBL" id="MDP9650497.1"/>
    </source>
</evidence>
<dbReference type="AlphaFoldDB" id="A0AB73IKH4"/>
<protein>
    <recommendedName>
        <fullName evidence="3">Molecular chaperone Tir</fullName>
    </recommendedName>
</protein>
<dbReference type="SUPFAM" id="SSF69635">
    <property type="entry name" value="Type III secretory system chaperone-like"/>
    <property type="match status" value="1"/>
</dbReference>
<dbReference type="Gene3D" id="3.30.1460.10">
    <property type="match status" value="1"/>
</dbReference>
<dbReference type="InterPro" id="IPR010261">
    <property type="entry name" value="Tir_chaperone"/>
</dbReference>
<dbReference type="RefSeq" id="WP_392395388.1">
    <property type="nucleotide sequence ID" value="NZ_JAURTK010000010.1"/>
</dbReference>
<gene>
    <name evidence="1" type="ORF">J2793_005970</name>
</gene>
<dbReference type="Pfam" id="PF05932">
    <property type="entry name" value="CesT"/>
    <property type="match status" value="1"/>
</dbReference>
<accession>A0AB73IKH4</accession>
<dbReference type="GO" id="GO:0030254">
    <property type="term" value="P:protein secretion by the type III secretion system"/>
    <property type="evidence" value="ECO:0007669"/>
    <property type="project" value="InterPro"/>
</dbReference>
<sequence length="149" mass="16616">MDIDYYTPLIEDLCTTVGLPDAGHVLDTRSIEVEGFDVRLDHFDNDTGLYIVFEFGTVAPERVLGVYRLMLEANLLVYAQDQAQLGVDSDTGSSVLVVRAELSQLNGETLADLLAHYAEHGRYWQQNILQAADEQYQAVASGAFMWIRA</sequence>
<dbReference type="Proteomes" id="UP001229486">
    <property type="component" value="Unassembled WGS sequence"/>
</dbReference>
<evidence type="ECO:0008006" key="3">
    <source>
        <dbReference type="Google" id="ProtNLM"/>
    </source>
</evidence>
<organism evidence="1 2">
    <name type="scientific">Paraburkholderia caledonica</name>
    <dbReference type="NCBI Taxonomy" id="134536"/>
    <lineage>
        <taxon>Bacteria</taxon>
        <taxon>Pseudomonadati</taxon>
        <taxon>Pseudomonadota</taxon>
        <taxon>Betaproteobacteria</taxon>
        <taxon>Burkholderiales</taxon>
        <taxon>Burkholderiaceae</taxon>
        <taxon>Paraburkholderia</taxon>
    </lineage>
</organism>
<evidence type="ECO:0000313" key="2">
    <source>
        <dbReference type="Proteomes" id="UP001229486"/>
    </source>
</evidence>
<name>A0AB73IKH4_9BURK</name>
<proteinExistence type="predicted"/>